<keyword evidence="7" id="KW-0472">Membrane</keyword>
<evidence type="ECO:0000256" key="2">
    <source>
        <dbReference type="ARBA" id="ARBA00005417"/>
    </source>
</evidence>
<evidence type="ECO:0000259" key="8">
    <source>
        <dbReference type="PROSITE" id="PS50893"/>
    </source>
</evidence>
<dbReference type="SUPFAM" id="SSF52540">
    <property type="entry name" value="P-loop containing nucleoside triphosphate hydrolases"/>
    <property type="match status" value="1"/>
</dbReference>
<comment type="similarity">
    <text evidence="2">Belongs to the ABC transporter superfamily.</text>
</comment>
<dbReference type="SMART" id="SM00382">
    <property type="entry name" value="AAA"/>
    <property type="match status" value="1"/>
</dbReference>
<sequence length="273" mass="29754">MEDILVELQQVTIAYGSKPHDTTVVHDVGISLRKGSIHCLVGESGSGKSTLAYTTAGLLGKHAHIEAGQLSFPGGRALKLGSEAHKSWTRTKVGLVMQDPLESLHPLYRVGAQMAEAYCLADRTEKRASALQKAGALLRRMGIADSDRVLRAYPHELSGGLRQRIVIAIAIAKNPDLLICDEPTSALDVTVQRQILVLLRQIANSGKTILLITHDMGVVAQVGDSVSVMKNGSIVEEQDVYALFRSPLHAYTQKLLKATPRLDVPFWKQEDHQ</sequence>
<dbReference type="GO" id="GO:0005524">
    <property type="term" value="F:ATP binding"/>
    <property type="evidence" value="ECO:0007669"/>
    <property type="project" value="UniProtKB-KW"/>
</dbReference>
<evidence type="ECO:0000256" key="1">
    <source>
        <dbReference type="ARBA" id="ARBA00004202"/>
    </source>
</evidence>
<dbReference type="GO" id="GO:0005886">
    <property type="term" value="C:plasma membrane"/>
    <property type="evidence" value="ECO:0007669"/>
    <property type="project" value="UniProtKB-SubCell"/>
</dbReference>
<dbReference type="Proteomes" id="UP000289856">
    <property type="component" value="Chromosome"/>
</dbReference>
<dbReference type="EMBL" id="AP019400">
    <property type="protein sequence ID" value="BBI35572.1"/>
    <property type="molecule type" value="Genomic_DNA"/>
</dbReference>
<dbReference type="Pfam" id="PF08352">
    <property type="entry name" value="oligo_HPY"/>
    <property type="match status" value="1"/>
</dbReference>
<name>A0A3T1DBU3_9BACL</name>
<protein>
    <recommendedName>
        <fullName evidence="8">ABC transporter domain-containing protein</fullName>
    </recommendedName>
</protein>
<dbReference type="InterPro" id="IPR027417">
    <property type="entry name" value="P-loop_NTPase"/>
</dbReference>
<evidence type="ECO:0000313" key="10">
    <source>
        <dbReference type="Proteomes" id="UP000289856"/>
    </source>
</evidence>
<evidence type="ECO:0000256" key="3">
    <source>
        <dbReference type="ARBA" id="ARBA00022448"/>
    </source>
</evidence>
<comment type="subcellular location">
    <subcellularLocation>
        <location evidence="1">Cell membrane</location>
        <topology evidence="1">Peripheral membrane protein</topology>
    </subcellularLocation>
</comment>
<keyword evidence="10" id="KW-1185">Reference proteome</keyword>
<keyword evidence="6" id="KW-0067">ATP-binding</keyword>
<feature type="domain" description="ABC transporter" evidence="8">
    <location>
        <begin position="6"/>
        <end position="256"/>
    </location>
</feature>
<dbReference type="InterPro" id="IPR013563">
    <property type="entry name" value="Oligopep_ABC_C"/>
</dbReference>
<dbReference type="GO" id="GO:0016887">
    <property type="term" value="F:ATP hydrolysis activity"/>
    <property type="evidence" value="ECO:0007669"/>
    <property type="project" value="InterPro"/>
</dbReference>
<dbReference type="AlphaFoldDB" id="A0A3T1DBU3"/>
<evidence type="ECO:0000256" key="5">
    <source>
        <dbReference type="ARBA" id="ARBA00022741"/>
    </source>
</evidence>
<dbReference type="KEGG" id="cohn:KCTCHS21_49710"/>
<keyword evidence="4" id="KW-1003">Cell membrane</keyword>
<reference evidence="9 10" key="1">
    <citation type="submission" date="2019-01" db="EMBL/GenBank/DDBJ databases">
        <title>Complete genome sequence of Cohnella hallensis HS21 isolated from Korean fir (Abies koreana) rhizospheric soil.</title>
        <authorList>
            <person name="Jiang L."/>
            <person name="Kang S.W."/>
            <person name="Kim S."/>
            <person name="Jung J."/>
            <person name="Kim C.Y."/>
            <person name="Kim D.H."/>
            <person name="Kim S.W."/>
            <person name="Lee J."/>
        </authorList>
    </citation>
    <scope>NUCLEOTIDE SEQUENCE [LARGE SCALE GENOMIC DNA]</scope>
    <source>
        <strain evidence="9 10">HS21</strain>
    </source>
</reference>
<evidence type="ECO:0000256" key="7">
    <source>
        <dbReference type="ARBA" id="ARBA00023136"/>
    </source>
</evidence>
<dbReference type="Pfam" id="PF00005">
    <property type="entry name" value="ABC_tran"/>
    <property type="match status" value="1"/>
</dbReference>
<proteinExistence type="inferred from homology"/>
<dbReference type="CDD" id="cd03257">
    <property type="entry name" value="ABC_NikE_OppD_transporters"/>
    <property type="match status" value="1"/>
</dbReference>
<keyword evidence="3" id="KW-0813">Transport</keyword>
<dbReference type="InterPro" id="IPR003439">
    <property type="entry name" value="ABC_transporter-like_ATP-bd"/>
</dbReference>
<dbReference type="PANTHER" id="PTHR43297">
    <property type="entry name" value="OLIGOPEPTIDE TRANSPORT ATP-BINDING PROTEIN APPD"/>
    <property type="match status" value="1"/>
</dbReference>
<dbReference type="InterPro" id="IPR003593">
    <property type="entry name" value="AAA+_ATPase"/>
</dbReference>
<dbReference type="PANTHER" id="PTHR43297:SF2">
    <property type="entry name" value="DIPEPTIDE TRANSPORT ATP-BINDING PROTEIN DPPD"/>
    <property type="match status" value="1"/>
</dbReference>
<gene>
    <name evidence="9" type="ORF">KCTCHS21_49710</name>
</gene>
<evidence type="ECO:0000256" key="6">
    <source>
        <dbReference type="ARBA" id="ARBA00022840"/>
    </source>
</evidence>
<dbReference type="OrthoDB" id="9806285at2"/>
<dbReference type="PROSITE" id="PS50893">
    <property type="entry name" value="ABC_TRANSPORTER_2"/>
    <property type="match status" value="1"/>
</dbReference>
<evidence type="ECO:0000313" key="9">
    <source>
        <dbReference type="EMBL" id="BBI35572.1"/>
    </source>
</evidence>
<dbReference type="RefSeq" id="WP_130614362.1">
    <property type="nucleotide sequence ID" value="NZ_AP019400.1"/>
</dbReference>
<dbReference type="Gene3D" id="3.40.50.300">
    <property type="entry name" value="P-loop containing nucleotide triphosphate hydrolases"/>
    <property type="match status" value="1"/>
</dbReference>
<accession>A0A3T1DBU3</accession>
<organism evidence="9 10">
    <name type="scientific">Cohnella abietis</name>
    <dbReference type="NCBI Taxonomy" id="2507935"/>
    <lineage>
        <taxon>Bacteria</taxon>
        <taxon>Bacillati</taxon>
        <taxon>Bacillota</taxon>
        <taxon>Bacilli</taxon>
        <taxon>Bacillales</taxon>
        <taxon>Paenibacillaceae</taxon>
        <taxon>Cohnella</taxon>
    </lineage>
</organism>
<dbReference type="GO" id="GO:0015833">
    <property type="term" value="P:peptide transport"/>
    <property type="evidence" value="ECO:0007669"/>
    <property type="project" value="InterPro"/>
</dbReference>
<keyword evidence="5" id="KW-0547">Nucleotide-binding</keyword>
<evidence type="ECO:0000256" key="4">
    <source>
        <dbReference type="ARBA" id="ARBA00022475"/>
    </source>
</evidence>
<dbReference type="InterPro" id="IPR050388">
    <property type="entry name" value="ABC_Ni/Peptide_Import"/>
</dbReference>